<dbReference type="Proteomes" id="UP001620397">
    <property type="component" value="Unassembled WGS sequence"/>
</dbReference>
<evidence type="ECO:0000313" key="4">
    <source>
        <dbReference type="Proteomes" id="UP001620397"/>
    </source>
</evidence>
<organism evidence="3 4">
    <name type="scientific">Dyella agri</name>
    <dbReference type="NCBI Taxonomy" id="1926869"/>
    <lineage>
        <taxon>Bacteria</taxon>
        <taxon>Pseudomonadati</taxon>
        <taxon>Pseudomonadota</taxon>
        <taxon>Gammaproteobacteria</taxon>
        <taxon>Lysobacterales</taxon>
        <taxon>Rhodanobacteraceae</taxon>
        <taxon>Dyella</taxon>
    </lineage>
</organism>
<sequence>MRPTFPTLLLAGALALASSARADEAPLFIPQWLGAQYTFVDQHQGRVHSPYAGSLSLHAQGDTERSHTFGAYFGMALPAHLAFYFDVEMFRGEGVSGATGLGGLTNGDVIRAGVAGLGRGAYVARRYLQWSLPLGEARETVERSQDHLPSTQATQRIEAKLGKMAVNDDFDRNRYANGTRTQFMNWDLFNATSWDFAADTRGYTEGLMLAWVNPAWTLRYGVYRMPYEANGQRLESSLRHARGEQWQLSLHPHPDGWVLRLLAFHNIARMGSYRDAIAQALASGQAPNVHADDYPGRHKFGWAINGELPLADGGDTGLFARAGWNDGHTESFVFSEVDRTLSGGFQLSGAHWGRSADHIGMGFALNALSRPHREYLELGGSGFVLGDGALDYAHEEIAEVYYSYAPFPHLTLSPDLQWVRHPGYNRDRGPAAFAGVRAHVEF</sequence>
<proteinExistence type="inferred from homology"/>
<dbReference type="InterPro" id="IPR038673">
    <property type="entry name" value="OprB_sf"/>
</dbReference>
<feature type="chain" id="PRO_5044977565" evidence="2">
    <location>
        <begin position="23"/>
        <end position="442"/>
    </location>
</feature>
<protein>
    <submittedName>
        <fullName evidence="3">Carbohydrate porin</fullName>
    </submittedName>
</protein>
<feature type="signal peptide" evidence="2">
    <location>
        <begin position="1"/>
        <end position="22"/>
    </location>
</feature>
<dbReference type="InterPro" id="IPR007049">
    <property type="entry name" value="Carb-sel_porin_OprB"/>
</dbReference>
<gene>
    <name evidence="3" type="ORF">ISP14_00150</name>
</gene>
<keyword evidence="2" id="KW-0732">Signal</keyword>
<dbReference type="Gene3D" id="2.40.160.180">
    <property type="entry name" value="Carbohydrate-selective porin OprB"/>
    <property type="match status" value="1"/>
</dbReference>
<dbReference type="RefSeq" id="WP_404534900.1">
    <property type="nucleotide sequence ID" value="NZ_JADIKL010000001.1"/>
</dbReference>
<evidence type="ECO:0000256" key="2">
    <source>
        <dbReference type="RuleBase" id="RU363072"/>
    </source>
</evidence>
<accession>A0ABW8KE24</accession>
<evidence type="ECO:0000313" key="3">
    <source>
        <dbReference type="EMBL" id="MFK2929188.1"/>
    </source>
</evidence>
<comment type="similarity">
    <text evidence="1 2">Belongs to the OprB family.</text>
</comment>
<dbReference type="EMBL" id="JADIKL010000001">
    <property type="protein sequence ID" value="MFK2929188.1"/>
    <property type="molecule type" value="Genomic_DNA"/>
</dbReference>
<keyword evidence="4" id="KW-1185">Reference proteome</keyword>
<evidence type="ECO:0000256" key="1">
    <source>
        <dbReference type="ARBA" id="ARBA00008769"/>
    </source>
</evidence>
<name>A0ABW8KE24_9GAMM</name>
<reference evidence="3 4" key="1">
    <citation type="submission" date="2020-10" db="EMBL/GenBank/DDBJ databases">
        <title>Phylogeny of dyella-like bacteria.</title>
        <authorList>
            <person name="Fu J."/>
        </authorList>
    </citation>
    <scope>NUCLEOTIDE SEQUENCE [LARGE SCALE GENOMIC DNA]</scope>
    <source>
        <strain evidence="3 4">DKC-1</strain>
    </source>
</reference>
<dbReference type="Pfam" id="PF04966">
    <property type="entry name" value="OprB"/>
    <property type="match status" value="1"/>
</dbReference>
<comment type="caution">
    <text evidence="3">The sequence shown here is derived from an EMBL/GenBank/DDBJ whole genome shotgun (WGS) entry which is preliminary data.</text>
</comment>